<protein>
    <submittedName>
        <fullName evidence="1">Uncharacterized protein</fullName>
    </submittedName>
</protein>
<reference evidence="1" key="2">
    <citation type="submission" date="2021-05" db="EMBL/GenBank/DDBJ databases">
        <authorList>
            <person name="Pain A."/>
        </authorList>
    </citation>
    <scope>NUCLEOTIDE SEQUENCE</scope>
    <source>
        <strain evidence="1">1802A</strain>
    </source>
</reference>
<proteinExistence type="predicted"/>
<dbReference type="Proteomes" id="UP001195914">
    <property type="component" value="Unassembled WGS sequence"/>
</dbReference>
<sequence>MTLMTLDALKELPKSYPAGCRELRDVKEIVLVDNLACVLMKSGLARCYDSTDGILLCELNPVDPSAVHFAAVHTLVHNASNNTLIIAYSSLPAHLQCKVVLIEALREGRVESPTYSFQFECVVLRHPAFFEFCGTNKRIGAADLYKHVYRFWNMSNYQPVFEIQGQGYQEIRVSDGVVVMLSQPRYNIIPISLYDIEDGSLLVYARFKSCDFVQATRELEIVEHRELQFLELLVTQLLIKQQGGLMRAYDILRGDGFAVDNTMHFRPNGFVFYDVRWLTRFDKLADFSQTSTGSESDDVIAASKKKKFFTISKMSIEFWELTRCYLIRTRQLYIQGMDNPDLCSHSLWANLLFIHAQQMQLYGNETDDEISGQTCCESRAQLRRPSLRRRNSRVHTPTKPSRGLCEVDIFAPNVDPDMRRGILLFSLDGSSYYGRINREICGTSLRCLSISNDLSFIACGDSSGIVRLVRTQNSTKQLG</sequence>
<dbReference type="InterPro" id="IPR057221">
    <property type="entry name" value="DUF7899"/>
</dbReference>
<reference evidence="1" key="1">
    <citation type="journal article" date="2014" name="Nucleic Acids Res.">
        <title>The evolutionary dynamics of variant antigen genes in Babesia reveal a history of genomic innovation underlying host-parasite interaction.</title>
        <authorList>
            <person name="Jackson A.P."/>
            <person name="Otto T.D."/>
            <person name="Darby A."/>
            <person name="Ramaprasad A."/>
            <person name="Xia D."/>
            <person name="Echaide I.E."/>
            <person name="Farber M."/>
            <person name="Gahlot S."/>
            <person name="Gamble J."/>
            <person name="Gupta D."/>
            <person name="Gupta Y."/>
            <person name="Jackson L."/>
            <person name="Malandrin L."/>
            <person name="Malas T.B."/>
            <person name="Moussa E."/>
            <person name="Nair M."/>
            <person name="Reid A.J."/>
            <person name="Sanders M."/>
            <person name="Sharma J."/>
            <person name="Tracey A."/>
            <person name="Quail M.A."/>
            <person name="Weir W."/>
            <person name="Wastling J.M."/>
            <person name="Hall N."/>
            <person name="Willadsen P."/>
            <person name="Lingelbach K."/>
            <person name="Shiels B."/>
            <person name="Tait A."/>
            <person name="Berriman M."/>
            <person name="Allred D.R."/>
            <person name="Pain A."/>
        </authorList>
    </citation>
    <scope>NUCLEOTIDE SEQUENCE</scope>
    <source>
        <strain evidence="1">1802A</strain>
    </source>
</reference>
<dbReference type="PANTHER" id="PTHR31789">
    <property type="entry name" value="OS05G0482600 PROTEIN"/>
    <property type="match status" value="1"/>
</dbReference>
<dbReference type="SUPFAM" id="SSF101908">
    <property type="entry name" value="Putative isomerase YbhE"/>
    <property type="match status" value="1"/>
</dbReference>
<comment type="caution">
    <text evidence="1">The sequence shown here is derived from an EMBL/GenBank/DDBJ whole genome shotgun (WGS) entry which is preliminary data.</text>
</comment>
<organism evidence="1 2">
    <name type="scientific">Babesia divergens</name>
    <dbReference type="NCBI Taxonomy" id="32595"/>
    <lineage>
        <taxon>Eukaryota</taxon>
        <taxon>Sar</taxon>
        <taxon>Alveolata</taxon>
        <taxon>Apicomplexa</taxon>
        <taxon>Aconoidasida</taxon>
        <taxon>Piroplasmida</taxon>
        <taxon>Babesiidae</taxon>
        <taxon>Babesia</taxon>
    </lineage>
</organism>
<keyword evidence="2" id="KW-1185">Reference proteome</keyword>
<evidence type="ECO:0000313" key="2">
    <source>
        <dbReference type="Proteomes" id="UP001195914"/>
    </source>
</evidence>
<evidence type="ECO:0000313" key="1">
    <source>
        <dbReference type="EMBL" id="KAK1939459.1"/>
    </source>
</evidence>
<dbReference type="AlphaFoldDB" id="A0AAD9LL75"/>
<gene>
    <name evidence="1" type="ORF">X943_000217</name>
</gene>
<dbReference type="EMBL" id="JAHBMH010000007">
    <property type="protein sequence ID" value="KAK1939459.1"/>
    <property type="molecule type" value="Genomic_DNA"/>
</dbReference>
<accession>A0AAD9LL75</accession>
<dbReference type="Pfam" id="PF25463">
    <property type="entry name" value="DUF7899"/>
    <property type="match status" value="1"/>
</dbReference>
<name>A0AAD9LL75_BABDI</name>
<dbReference type="PANTHER" id="PTHR31789:SF1">
    <property type="entry name" value="OS05G0482600 PROTEIN"/>
    <property type="match status" value="1"/>
</dbReference>